<dbReference type="EMBL" id="DSRP01000092">
    <property type="protein sequence ID" value="HGG91574.1"/>
    <property type="molecule type" value="Genomic_DNA"/>
</dbReference>
<keyword evidence="1" id="KW-0408">Iron</keyword>
<organism evidence="3">
    <name type="scientific">Fundidesulfovibrio putealis</name>
    <dbReference type="NCBI Taxonomy" id="270496"/>
    <lineage>
        <taxon>Bacteria</taxon>
        <taxon>Pseudomonadati</taxon>
        <taxon>Thermodesulfobacteriota</taxon>
        <taxon>Desulfovibrionia</taxon>
        <taxon>Desulfovibrionales</taxon>
        <taxon>Desulfovibrionaceae</taxon>
        <taxon>Fundidesulfovibrio</taxon>
    </lineage>
</organism>
<protein>
    <submittedName>
        <fullName evidence="3">DUF362 domain-containing protein</fullName>
    </submittedName>
</protein>
<keyword evidence="1" id="KW-0411">Iron-sulfur</keyword>
<evidence type="ECO:0000313" key="3">
    <source>
        <dbReference type="EMBL" id="HGG91574.1"/>
    </source>
</evidence>
<proteinExistence type="predicted"/>
<name>A0A7C4AG61_9BACT</name>
<feature type="domain" description="DUF362" evidence="2">
    <location>
        <begin position="108"/>
        <end position="304"/>
    </location>
</feature>
<dbReference type="InterPro" id="IPR007160">
    <property type="entry name" value="DUF362"/>
</dbReference>
<accession>A0A7C4AG61</accession>
<evidence type="ECO:0000256" key="1">
    <source>
        <dbReference type="ARBA" id="ARBA00023014"/>
    </source>
</evidence>
<dbReference type="AlphaFoldDB" id="A0A7C4AG61"/>
<sequence>MPQQPGGAPQRQNGNDLTRRDFLRRAATASALAAGACALGLTLYDGAPPPPAPPSRVLPGLGDFSVAQRPDGAARMAVVRGADRAAMFATGIAALGGMDAYIKPGDCVLIKVNAVFASPAVLGATTHPELLAAVAGACFKAGAAKVSVTDNPINSPEGCFEISGLSGAAAQTGARIILPKAQLFSPVSLPGARLIKDWPVLTGAFAGVNKVISLAPVKDHHRAGASMLLKNMYGLLGGRRNVFHQDINGIIAELAVLLKPTLCVLDGTVSMMTNGPTGGSLSDLKATGMLVVGTDPVAADAFGAELLGRTLSDLPYLRMAQAAGAGTADYKTLDPAILDAGA</sequence>
<dbReference type="Pfam" id="PF04015">
    <property type="entry name" value="DUF362"/>
    <property type="match status" value="1"/>
</dbReference>
<gene>
    <name evidence="3" type="ORF">ENR59_01300</name>
</gene>
<keyword evidence="1" id="KW-0479">Metal-binding</keyword>
<comment type="caution">
    <text evidence="3">The sequence shown here is derived from an EMBL/GenBank/DDBJ whole genome shotgun (WGS) entry which is preliminary data.</text>
</comment>
<dbReference type="GO" id="GO:0051536">
    <property type="term" value="F:iron-sulfur cluster binding"/>
    <property type="evidence" value="ECO:0007669"/>
    <property type="project" value="UniProtKB-KW"/>
</dbReference>
<dbReference type="PROSITE" id="PS51318">
    <property type="entry name" value="TAT"/>
    <property type="match status" value="1"/>
</dbReference>
<evidence type="ECO:0000259" key="2">
    <source>
        <dbReference type="Pfam" id="PF04015"/>
    </source>
</evidence>
<reference evidence="3" key="1">
    <citation type="journal article" date="2020" name="mSystems">
        <title>Genome- and Community-Level Interaction Insights into Carbon Utilization and Element Cycling Functions of Hydrothermarchaeota in Hydrothermal Sediment.</title>
        <authorList>
            <person name="Zhou Z."/>
            <person name="Liu Y."/>
            <person name="Xu W."/>
            <person name="Pan J."/>
            <person name="Luo Z.H."/>
            <person name="Li M."/>
        </authorList>
    </citation>
    <scope>NUCLEOTIDE SEQUENCE [LARGE SCALE GENOMIC DNA]</scope>
    <source>
        <strain evidence="3">SpSt-413</strain>
    </source>
</reference>
<dbReference type="InterPro" id="IPR006311">
    <property type="entry name" value="TAT_signal"/>
</dbReference>